<keyword evidence="2" id="KW-1185">Reference proteome</keyword>
<accession>A0A2C8Z4T2</accession>
<organism evidence="1 2">
    <name type="scientific">Salinibacterium xinjiangense</name>
    <dbReference type="NCBI Taxonomy" id="386302"/>
    <lineage>
        <taxon>Bacteria</taxon>
        <taxon>Bacillati</taxon>
        <taxon>Actinomycetota</taxon>
        <taxon>Actinomycetes</taxon>
        <taxon>Micrococcales</taxon>
        <taxon>Microbacteriaceae</taxon>
        <taxon>Salinibacterium</taxon>
    </lineage>
</organism>
<reference evidence="1 2" key="1">
    <citation type="submission" date="2017-09" db="EMBL/GenBank/DDBJ databases">
        <authorList>
            <person name="Ehlers B."/>
            <person name="Leendertz F.H."/>
        </authorList>
    </citation>
    <scope>NUCLEOTIDE SEQUENCE [LARGE SCALE GENOMIC DNA]</scope>
    <source>
        <strain evidence="1 2">CGMCC 1.05381</strain>
    </source>
</reference>
<evidence type="ECO:0000313" key="1">
    <source>
        <dbReference type="EMBL" id="SOE58569.1"/>
    </source>
</evidence>
<dbReference type="AlphaFoldDB" id="A0A2C8Z4T2"/>
<dbReference type="EMBL" id="OCST01000002">
    <property type="protein sequence ID" value="SOE58569.1"/>
    <property type="molecule type" value="Genomic_DNA"/>
</dbReference>
<evidence type="ECO:0000313" key="2">
    <source>
        <dbReference type="Proteomes" id="UP000219440"/>
    </source>
</evidence>
<name>A0A2C8Z4T2_9MICO</name>
<protein>
    <submittedName>
        <fullName evidence="1">Uncharacterized protein</fullName>
    </submittedName>
</protein>
<dbReference type="Proteomes" id="UP000219440">
    <property type="component" value="Unassembled WGS sequence"/>
</dbReference>
<dbReference type="OrthoDB" id="5117923at2"/>
<proteinExistence type="predicted"/>
<dbReference type="RefSeq" id="WP_097059962.1">
    <property type="nucleotide sequence ID" value="NZ_BMLC01000001.1"/>
</dbReference>
<gene>
    <name evidence="1" type="ORF">SAMN06296378_0790</name>
</gene>
<sequence>MVSSPRIAQTLQQFDAEIKFCADHSLQLERASDYGWLVRAGADAHVLGCIDQLDDAVELMRLDGGFTWTTFPSLHDALKDLVYS</sequence>